<dbReference type="PIRSF" id="PIRSF000144">
    <property type="entry name" value="CbbBc"/>
    <property type="match status" value="1"/>
</dbReference>
<dbReference type="InterPro" id="IPR037951">
    <property type="entry name" value="MopB_CT_YdeP"/>
</dbReference>
<evidence type="ECO:0000256" key="4">
    <source>
        <dbReference type="ARBA" id="ARBA00022485"/>
    </source>
</evidence>
<dbReference type="PANTHER" id="PTHR43105">
    <property type="entry name" value="RESPIRATORY NITRATE REDUCTASE"/>
    <property type="match status" value="1"/>
</dbReference>
<keyword evidence="4" id="KW-0004">4Fe-4S</keyword>
<organism evidence="11">
    <name type="scientific">uncultured Poseidoniia archaeon</name>
    <dbReference type="NCBI Taxonomy" id="1697135"/>
    <lineage>
        <taxon>Archaea</taxon>
        <taxon>Methanobacteriati</taxon>
        <taxon>Thermoplasmatota</taxon>
        <taxon>Candidatus Poseidoniia</taxon>
        <taxon>environmental samples</taxon>
    </lineage>
</organism>
<dbReference type="Pfam" id="PF00384">
    <property type="entry name" value="Molybdopterin"/>
    <property type="match status" value="1"/>
</dbReference>
<evidence type="ECO:0000259" key="10">
    <source>
        <dbReference type="Pfam" id="PF00384"/>
    </source>
</evidence>
<keyword evidence="9" id="KW-0411">Iron-sulfur</keyword>
<evidence type="ECO:0000256" key="5">
    <source>
        <dbReference type="ARBA" id="ARBA00022505"/>
    </source>
</evidence>
<dbReference type="InterPro" id="IPR041953">
    <property type="entry name" value="YdeP_MopB"/>
</dbReference>
<dbReference type="InterPro" id="IPR006656">
    <property type="entry name" value="Mopterin_OxRdtase"/>
</dbReference>
<proteinExistence type="inferred from homology"/>
<evidence type="ECO:0000256" key="7">
    <source>
        <dbReference type="ARBA" id="ARBA00023002"/>
    </source>
</evidence>
<keyword evidence="5" id="KW-0500">Molybdenum</keyword>
<dbReference type="InterPro" id="IPR010046">
    <property type="entry name" value="Mopterin_OxRdtse_a_bac"/>
</dbReference>
<dbReference type="Gene3D" id="3.40.228.10">
    <property type="entry name" value="Dimethylsulfoxide Reductase, domain 2"/>
    <property type="match status" value="1"/>
</dbReference>
<reference evidence="11" key="1">
    <citation type="submission" date="2014-11" db="EMBL/GenBank/DDBJ databases">
        <authorList>
            <person name="Zhu J."/>
            <person name="Qi W."/>
            <person name="Song R."/>
        </authorList>
    </citation>
    <scope>NUCLEOTIDE SEQUENCE</scope>
</reference>
<dbReference type="SUPFAM" id="SSF53706">
    <property type="entry name" value="Formate dehydrogenase/DMSO reductase, domains 1-3"/>
    <property type="match status" value="1"/>
</dbReference>
<evidence type="ECO:0000313" key="11">
    <source>
        <dbReference type="EMBL" id="ANV80139.1"/>
    </source>
</evidence>
<dbReference type="GO" id="GO:0051539">
    <property type="term" value="F:4 iron, 4 sulfur cluster binding"/>
    <property type="evidence" value="ECO:0007669"/>
    <property type="project" value="UniProtKB-KW"/>
</dbReference>
<dbReference type="PANTHER" id="PTHR43105:SF4">
    <property type="entry name" value="PROTEIN YDEP"/>
    <property type="match status" value="1"/>
</dbReference>
<evidence type="ECO:0000256" key="9">
    <source>
        <dbReference type="ARBA" id="ARBA00023014"/>
    </source>
</evidence>
<dbReference type="EMBL" id="KP211874">
    <property type="protein sequence ID" value="ANV80139.1"/>
    <property type="molecule type" value="Genomic_DNA"/>
</dbReference>
<sequence length="762" mass="84723">MRKPVSHNVPLDQNRLRLTKPKKQAAGIPAVISSGKHSLKKMGITRTVKSLTMVNQKSGFDCPGCAWPDPEHRTTFEFCENGAKAVADEATKARVDAEFFSKYSIQDLAKKSDYWLNNQGRIVEPMYLDKDSNNYSPISWDDALSKISDKLNILSSPNKAVFYTSGRTSNEAAFLYQAFIRSFGTNNLPDCSNMCHESSGKGLGSTIGIGKGTVRLEDFDHSDLILVVGQNPGTNHPRMLTALRDAKKKGSKIIHINPLPEAGLERFKHPQDYMKLDFKSTKLSDYHLQVKIGGDAALIKGLIKVHIESGGIDLDFINDSTTGYQSMCENAINTPWDRIVRDSGVERTLIEEVGLLCARSKATIACWAMGLTQHRNGVSVIQEVVNLLLIGGHVGRKGSGFCPVRGHSNVQGDRTVGIWEAPSNSFLDKMELGLKVALPRKHGYDVVNSIKAMDSGEVDVFFCMGGNFISATPDTRFTADALSNVDLVVQVSTKLNRSHVVTGREALILPCLGRTELDVQQSGEQFVSVENSMGIVHMSRGNLKPASKSLKSEPWIVASLADKTLEDSPIPWLDLIDSYDGIRDLMSKSLFGFEDYNSRVREENGFYLPNPPRDSRTFETNDGKAHFTTHSLPSLDVESDQYVMMTLRSHDQYNTTIYGLDDRYRGIKGNRRILMMNSLDMLDRNWKTRQMIDITSHFENETRVSKNWLVIPYDIPSGNIAAYFPEANELVPLNSTAELSNTPTSKWIVCSLGESNNSDEEE</sequence>
<dbReference type="GO" id="GO:0030151">
    <property type="term" value="F:molybdenum ion binding"/>
    <property type="evidence" value="ECO:0007669"/>
    <property type="project" value="InterPro"/>
</dbReference>
<accession>A0A1B1TCY4</accession>
<keyword evidence="6" id="KW-0479">Metal-binding</keyword>
<evidence type="ECO:0000256" key="2">
    <source>
        <dbReference type="ARBA" id="ARBA00001966"/>
    </source>
</evidence>
<protein>
    <submittedName>
        <fullName evidence="11">Formate dehydrogenase, alpha (Molybdopterin) subunit</fullName>
    </submittedName>
</protein>
<dbReference type="GO" id="GO:0016020">
    <property type="term" value="C:membrane"/>
    <property type="evidence" value="ECO:0007669"/>
    <property type="project" value="TreeGrafter"/>
</dbReference>
<dbReference type="GO" id="GO:0008863">
    <property type="term" value="F:formate dehydrogenase (NAD+) activity"/>
    <property type="evidence" value="ECO:0007669"/>
    <property type="project" value="InterPro"/>
</dbReference>
<dbReference type="NCBIfam" id="TIGR01701">
    <property type="entry name" value="Fdhalpha-like"/>
    <property type="match status" value="1"/>
</dbReference>
<dbReference type="AlphaFoldDB" id="A0A1B1TCY4"/>
<dbReference type="SUPFAM" id="SSF50692">
    <property type="entry name" value="ADC-like"/>
    <property type="match status" value="1"/>
</dbReference>
<evidence type="ECO:0000256" key="1">
    <source>
        <dbReference type="ARBA" id="ARBA00001942"/>
    </source>
</evidence>
<evidence type="ECO:0000256" key="3">
    <source>
        <dbReference type="ARBA" id="ARBA00010312"/>
    </source>
</evidence>
<dbReference type="CDD" id="cd02767">
    <property type="entry name" value="MopB_ydeP"/>
    <property type="match status" value="1"/>
</dbReference>
<dbReference type="Gene3D" id="3.40.50.740">
    <property type="match status" value="2"/>
</dbReference>
<comment type="cofactor">
    <cofactor evidence="1">
        <name>Mo-bis(molybdopterin guanine dinucleotide)</name>
        <dbReference type="ChEBI" id="CHEBI:60539"/>
    </cofactor>
</comment>
<name>A0A1B1TCY4_9ARCH</name>
<dbReference type="InterPro" id="IPR009010">
    <property type="entry name" value="Asp_de-COase-like_dom_sf"/>
</dbReference>
<dbReference type="InterPro" id="IPR050123">
    <property type="entry name" value="Prok_molybdopt-oxidoreductase"/>
</dbReference>
<dbReference type="CDD" id="cd02787">
    <property type="entry name" value="MopB_CT_ydeP"/>
    <property type="match status" value="1"/>
</dbReference>
<comment type="cofactor">
    <cofactor evidence="2">
        <name>[4Fe-4S] cluster</name>
        <dbReference type="ChEBI" id="CHEBI:49883"/>
    </cofactor>
</comment>
<keyword evidence="7" id="KW-0560">Oxidoreductase</keyword>
<reference evidence="11" key="2">
    <citation type="journal article" date="2015" name="ISME J.">
        <title>A new class of marine Euryarchaeota group II from the Mediterranean deep chlorophyll maximum.</title>
        <authorList>
            <person name="Martin-Cuadrado A.B."/>
            <person name="Garcia-Heredia I."/>
            <person name="Molto A.G."/>
            <person name="Lopez-Ubeda R."/>
            <person name="Kimes N."/>
            <person name="Lopez-Garcia P."/>
            <person name="Moreira D."/>
            <person name="Rodriguez-Valera F."/>
        </authorList>
    </citation>
    <scope>NUCLEOTIDE SEQUENCE</scope>
</reference>
<evidence type="ECO:0000256" key="8">
    <source>
        <dbReference type="ARBA" id="ARBA00023004"/>
    </source>
</evidence>
<evidence type="ECO:0000256" key="6">
    <source>
        <dbReference type="ARBA" id="ARBA00022723"/>
    </source>
</evidence>
<keyword evidence="8" id="KW-0408">Iron</keyword>
<feature type="domain" description="Molybdopterin oxidoreductase" evidence="10">
    <location>
        <begin position="121"/>
        <end position="491"/>
    </location>
</feature>
<comment type="similarity">
    <text evidence="3">Belongs to the prokaryotic molybdopterin-containing oxidoreductase family.</text>
</comment>